<dbReference type="AlphaFoldDB" id="A0A8K0N8C5"/>
<dbReference type="PROSITE" id="PS50082">
    <property type="entry name" value="WD_REPEATS_2"/>
    <property type="match status" value="2"/>
</dbReference>
<dbReference type="EMBL" id="CM017881">
    <property type="protein sequence ID" value="KAG1362291.1"/>
    <property type="molecule type" value="Genomic_DNA"/>
</dbReference>
<dbReference type="Gene3D" id="2.130.10.10">
    <property type="entry name" value="YVTN repeat-like/Quinoprotein amine dehydrogenase"/>
    <property type="match status" value="2"/>
</dbReference>
<dbReference type="InterPro" id="IPR015943">
    <property type="entry name" value="WD40/YVTN_repeat-like_dom_sf"/>
</dbReference>
<reference evidence="5" key="2">
    <citation type="submission" date="2019-07" db="EMBL/GenBank/DDBJ databases">
        <authorList>
            <person name="Yang Y."/>
            <person name="Bocs S."/>
            <person name="Baudouin L."/>
        </authorList>
    </citation>
    <scope>NUCLEOTIDE SEQUENCE</scope>
    <source>
        <tissue evidence="5">Spear leaf of Hainan Tall coconut</tissue>
    </source>
</reference>
<dbReference type="Proteomes" id="UP000797356">
    <property type="component" value="Chromosome 10"/>
</dbReference>
<feature type="region of interest" description="Disordered" evidence="4">
    <location>
        <begin position="17"/>
        <end position="36"/>
    </location>
</feature>
<feature type="repeat" description="WD" evidence="3">
    <location>
        <begin position="279"/>
        <end position="312"/>
    </location>
</feature>
<accession>A0A8K0N8C5</accession>
<evidence type="ECO:0000256" key="1">
    <source>
        <dbReference type="ARBA" id="ARBA00022574"/>
    </source>
</evidence>
<evidence type="ECO:0000256" key="3">
    <source>
        <dbReference type="PROSITE-ProRule" id="PRU00221"/>
    </source>
</evidence>
<dbReference type="InterPro" id="IPR001680">
    <property type="entry name" value="WD40_rpt"/>
</dbReference>
<keyword evidence="1 3" id="KW-0853">WD repeat</keyword>
<comment type="caution">
    <text evidence="5">The sequence shown here is derived from an EMBL/GenBank/DDBJ whole genome shotgun (WGS) entry which is preliminary data.</text>
</comment>
<dbReference type="InterPro" id="IPR040324">
    <property type="entry name" value="WDR44/Dgr2"/>
</dbReference>
<evidence type="ECO:0000256" key="4">
    <source>
        <dbReference type="SAM" id="MobiDB-lite"/>
    </source>
</evidence>
<gene>
    <name evidence="5" type="ORF">COCNU_10G005100</name>
</gene>
<name>A0A8K0N8C5_COCNU</name>
<feature type="region of interest" description="Disordered" evidence="4">
    <location>
        <begin position="114"/>
        <end position="148"/>
    </location>
</feature>
<dbReference type="OrthoDB" id="408728at2759"/>
<dbReference type="SUPFAM" id="SSF50978">
    <property type="entry name" value="WD40 repeat-like"/>
    <property type="match status" value="1"/>
</dbReference>
<proteinExistence type="predicted"/>
<keyword evidence="6" id="KW-1185">Reference proteome</keyword>
<keyword evidence="2" id="KW-0677">Repeat</keyword>
<feature type="repeat" description="WD" evidence="3">
    <location>
        <begin position="556"/>
        <end position="588"/>
    </location>
</feature>
<evidence type="ECO:0000313" key="6">
    <source>
        <dbReference type="Proteomes" id="UP000797356"/>
    </source>
</evidence>
<dbReference type="InterPro" id="IPR036322">
    <property type="entry name" value="WD40_repeat_dom_sf"/>
</dbReference>
<feature type="compositionally biased region" description="Low complexity" evidence="4">
    <location>
        <begin position="24"/>
        <end position="33"/>
    </location>
</feature>
<protein>
    <submittedName>
        <fullName evidence="5">WD repeat-containing protein 44</fullName>
    </submittedName>
</protein>
<dbReference type="PROSITE" id="PS50294">
    <property type="entry name" value="WD_REPEATS_REGION"/>
    <property type="match status" value="1"/>
</dbReference>
<evidence type="ECO:0000313" key="5">
    <source>
        <dbReference type="EMBL" id="KAG1362291.1"/>
    </source>
</evidence>
<dbReference type="PANTHER" id="PTHR14221">
    <property type="entry name" value="WD REPEAT DOMAIN 44"/>
    <property type="match status" value="1"/>
</dbReference>
<sequence>MARPCAFRDEEEEEVFFDSREDISSVSDSCPSSPAVHDSCLEGSFDGPSSDPWYQVWIRNPDSIRERRDKFMRWMGLDPVHNPRRDSADHGQELNMDSEVMPEIDRIMLDGGAVLRSSGSEDGSSSASSSYSEGASTSDDGASEEKSGYRIKNLDDGVMFVVDELGKDGSFRSLREVGSNRIISFHEFERSFGPPSLIQQLMRREDNATGNSNKTMRRRRIGWLQRLGAVACVVDRQMEEDSCISGSEHSGCARIQRVKVRLYRKRSKELSALYKGKDIKAHEGAVLTMKFSPNGQYLASGGEDGVVRVWRVMECERNEESDFPEDDPSCVYFSVNHNSELAPLYADKERKAKLRSMKRTSDSACVLIPPEVFRISEKPLHEFHGHDGDVLDLSWSKNNKTKLPAYGKLDAIAASKCFATAIMFNPVDEDYFVSGSIDGKARIWEVPGCHVVDWIDTREIVTAVCYWPDGKGIVVGTLTGDCRFYDASDNHLQLEVRVPLLGKKKPPFKRITGFQFCPSDHRKLLVASADSHIRILDGIDVVSKYKGPWNAGSQISASFTADGRHIISACDDSNVYVWNHANQEVPSSNHLKSTWSCERFSSDCVSVAIPWHGLGRRNPVSVTFEVLPSHEDVSLDQAGTTDDGSHLDQDSFGNNTLHLSPSGSFTLRHEFISEFLPKGSATWPEEKLPSSSMTTSALCKSQYKFLKSSCQNTSHAWGQVIVTAGWDGRIRSFQNYGLPVQL</sequence>
<organism evidence="5 6">
    <name type="scientific">Cocos nucifera</name>
    <name type="common">Coconut palm</name>
    <dbReference type="NCBI Taxonomy" id="13894"/>
    <lineage>
        <taxon>Eukaryota</taxon>
        <taxon>Viridiplantae</taxon>
        <taxon>Streptophyta</taxon>
        <taxon>Embryophyta</taxon>
        <taxon>Tracheophyta</taxon>
        <taxon>Spermatophyta</taxon>
        <taxon>Magnoliopsida</taxon>
        <taxon>Liliopsida</taxon>
        <taxon>Arecaceae</taxon>
        <taxon>Arecoideae</taxon>
        <taxon>Cocoseae</taxon>
        <taxon>Attaleinae</taxon>
        <taxon>Cocos</taxon>
    </lineage>
</organism>
<dbReference type="Pfam" id="PF00400">
    <property type="entry name" value="WD40"/>
    <property type="match status" value="3"/>
</dbReference>
<reference evidence="5" key="1">
    <citation type="journal article" date="2017" name="Gigascience">
        <title>The genome draft of coconut (Cocos nucifera).</title>
        <authorList>
            <person name="Xiao Y."/>
            <person name="Xu P."/>
            <person name="Fan H."/>
            <person name="Baudouin L."/>
            <person name="Xia W."/>
            <person name="Bocs S."/>
            <person name="Xu J."/>
            <person name="Li Q."/>
            <person name="Guo A."/>
            <person name="Zhou L."/>
            <person name="Li J."/>
            <person name="Wu Y."/>
            <person name="Ma Z."/>
            <person name="Armero A."/>
            <person name="Issali A.E."/>
            <person name="Liu N."/>
            <person name="Peng M."/>
            <person name="Yang Y."/>
        </authorList>
    </citation>
    <scope>NUCLEOTIDE SEQUENCE</scope>
    <source>
        <tissue evidence="5">Spear leaf of Hainan Tall coconut</tissue>
    </source>
</reference>
<dbReference type="PANTHER" id="PTHR14221:SF0">
    <property type="entry name" value="WD REPEAT-CONTAINING PROTEIN 44"/>
    <property type="match status" value="1"/>
</dbReference>
<dbReference type="SMART" id="SM00320">
    <property type="entry name" value="WD40"/>
    <property type="match status" value="5"/>
</dbReference>
<evidence type="ECO:0000256" key="2">
    <source>
        <dbReference type="ARBA" id="ARBA00022737"/>
    </source>
</evidence>
<feature type="compositionally biased region" description="Low complexity" evidence="4">
    <location>
        <begin position="117"/>
        <end position="140"/>
    </location>
</feature>